<feature type="domain" description="Response regulatory" evidence="3">
    <location>
        <begin position="13"/>
        <end position="129"/>
    </location>
</feature>
<accession>A0A656QD72</accession>
<dbReference type="PROSITE" id="PS50110">
    <property type="entry name" value="RESPONSE_REGULATORY"/>
    <property type="match status" value="1"/>
</dbReference>
<dbReference type="SMART" id="SM00448">
    <property type="entry name" value="REC"/>
    <property type="match status" value="1"/>
</dbReference>
<name>A0A656QD72_9BURK</name>
<evidence type="ECO:0000256" key="2">
    <source>
        <dbReference type="PROSITE-ProRule" id="PRU00169"/>
    </source>
</evidence>
<proteinExistence type="predicted"/>
<protein>
    <submittedName>
        <fullName evidence="4">Response regulator</fullName>
    </submittedName>
</protein>
<dbReference type="RefSeq" id="WP_008344556.1">
    <property type="nucleotide sequence ID" value="NZ_JFHD01000071.1"/>
</dbReference>
<reference evidence="4 5" key="1">
    <citation type="submission" date="2014-03" db="EMBL/GenBank/DDBJ databases">
        <title>Draft Genome Sequences of Four Burkholderia Strains.</title>
        <authorList>
            <person name="Liu X.Y."/>
            <person name="Li C.X."/>
            <person name="Xu J.H."/>
        </authorList>
    </citation>
    <scope>NUCLEOTIDE SEQUENCE [LARGE SCALE GENOMIC DNA]</scope>
    <source>
        <strain evidence="4 5">OP-1</strain>
    </source>
</reference>
<gene>
    <name evidence="4" type="ORF">BG60_35565</name>
</gene>
<dbReference type="Pfam" id="PF00072">
    <property type="entry name" value="Response_reg"/>
    <property type="match status" value="1"/>
</dbReference>
<sequence length="136" mass="14814">MNHYPSTSPDSPTLLLVDDEASALEAWALLLSLHEFSVHTASDGNRALQLAKATCPHLIITDLMMPIMDGLALCRALRADPDLAKIPIILWTAATRPLKEKGALGLLFERCLTKPVAFETLVEHARTLIGPLAPRI</sequence>
<dbReference type="EMBL" id="JFHD01000071">
    <property type="protein sequence ID" value="KDR24718.1"/>
    <property type="molecule type" value="Genomic_DNA"/>
</dbReference>
<dbReference type="SUPFAM" id="SSF52172">
    <property type="entry name" value="CheY-like"/>
    <property type="match status" value="1"/>
</dbReference>
<dbReference type="Gene3D" id="3.40.50.2300">
    <property type="match status" value="1"/>
</dbReference>
<dbReference type="AlphaFoldDB" id="A0A656QD72"/>
<dbReference type="InterPro" id="IPR050595">
    <property type="entry name" value="Bact_response_regulator"/>
</dbReference>
<comment type="caution">
    <text evidence="4">The sequence shown here is derived from an EMBL/GenBank/DDBJ whole genome shotgun (WGS) entry which is preliminary data.</text>
</comment>
<dbReference type="Proteomes" id="UP000027451">
    <property type="component" value="Unassembled WGS sequence"/>
</dbReference>
<evidence type="ECO:0000256" key="1">
    <source>
        <dbReference type="ARBA" id="ARBA00022553"/>
    </source>
</evidence>
<evidence type="ECO:0000313" key="5">
    <source>
        <dbReference type="Proteomes" id="UP000027451"/>
    </source>
</evidence>
<organism evidence="4 5">
    <name type="scientific">Caballeronia zhejiangensis</name>
    <dbReference type="NCBI Taxonomy" id="871203"/>
    <lineage>
        <taxon>Bacteria</taxon>
        <taxon>Pseudomonadati</taxon>
        <taxon>Pseudomonadota</taxon>
        <taxon>Betaproteobacteria</taxon>
        <taxon>Burkholderiales</taxon>
        <taxon>Burkholderiaceae</taxon>
        <taxon>Caballeronia</taxon>
    </lineage>
</organism>
<dbReference type="GO" id="GO:0000160">
    <property type="term" value="P:phosphorelay signal transduction system"/>
    <property type="evidence" value="ECO:0007669"/>
    <property type="project" value="InterPro"/>
</dbReference>
<keyword evidence="5" id="KW-1185">Reference proteome</keyword>
<dbReference type="PANTHER" id="PTHR44591">
    <property type="entry name" value="STRESS RESPONSE REGULATOR PROTEIN 1"/>
    <property type="match status" value="1"/>
</dbReference>
<keyword evidence="1 2" id="KW-0597">Phosphoprotein</keyword>
<dbReference type="InterPro" id="IPR001789">
    <property type="entry name" value="Sig_transdc_resp-reg_receiver"/>
</dbReference>
<dbReference type="PANTHER" id="PTHR44591:SF3">
    <property type="entry name" value="RESPONSE REGULATORY DOMAIN-CONTAINING PROTEIN"/>
    <property type="match status" value="1"/>
</dbReference>
<evidence type="ECO:0000259" key="3">
    <source>
        <dbReference type="PROSITE" id="PS50110"/>
    </source>
</evidence>
<evidence type="ECO:0000313" key="4">
    <source>
        <dbReference type="EMBL" id="KDR24718.1"/>
    </source>
</evidence>
<feature type="modified residue" description="4-aspartylphosphate" evidence="2">
    <location>
        <position position="62"/>
    </location>
</feature>
<dbReference type="InterPro" id="IPR011006">
    <property type="entry name" value="CheY-like_superfamily"/>
</dbReference>
<dbReference type="OrthoDB" id="9800897at2"/>